<dbReference type="Proteomes" id="UP000095728">
    <property type="component" value="Unassembled WGS sequence"/>
</dbReference>
<dbReference type="InParanoid" id="A0A1E5RMY3"/>
<comment type="caution">
    <text evidence="3">The sequence shown here is derived from an EMBL/GenBank/DDBJ whole genome shotgun (WGS) entry which is preliminary data.</text>
</comment>
<keyword evidence="2" id="KW-0472">Membrane</keyword>
<feature type="compositionally biased region" description="Polar residues" evidence="1">
    <location>
        <begin position="235"/>
        <end position="256"/>
    </location>
</feature>
<feature type="transmembrane region" description="Helical" evidence="2">
    <location>
        <begin position="344"/>
        <end position="364"/>
    </location>
</feature>
<evidence type="ECO:0000256" key="2">
    <source>
        <dbReference type="SAM" id="Phobius"/>
    </source>
</evidence>
<evidence type="ECO:0000313" key="3">
    <source>
        <dbReference type="EMBL" id="OEJ88252.1"/>
    </source>
</evidence>
<dbReference type="AlphaFoldDB" id="A0A1E5RMY3"/>
<gene>
    <name evidence="3" type="ORF">AWRI3579_g631</name>
</gene>
<accession>A0A1E5RMY3</accession>
<keyword evidence="2" id="KW-0812">Transmembrane</keyword>
<organism evidence="3 4">
    <name type="scientific">Hanseniaspora osmophila</name>
    <dbReference type="NCBI Taxonomy" id="56408"/>
    <lineage>
        <taxon>Eukaryota</taxon>
        <taxon>Fungi</taxon>
        <taxon>Dikarya</taxon>
        <taxon>Ascomycota</taxon>
        <taxon>Saccharomycotina</taxon>
        <taxon>Saccharomycetes</taxon>
        <taxon>Saccharomycodales</taxon>
        <taxon>Saccharomycodaceae</taxon>
        <taxon>Hanseniaspora</taxon>
    </lineage>
</organism>
<evidence type="ECO:0000256" key="1">
    <source>
        <dbReference type="SAM" id="MobiDB-lite"/>
    </source>
</evidence>
<reference evidence="4" key="1">
    <citation type="journal article" date="2016" name="Genome Announc.">
        <title>Genome sequences of three species of Hanseniaspora isolated from spontaneous wine fermentations.</title>
        <authorList>
            <person name="Sternes P.R."/>
            <person name="Lee D."/>
            <person name="Kutyna D.R."/>
            <person name="Borneman A.R."/>
        </authorList>
    </citation>
    <scope>NUCLEOTIDE SEQUENCE [LARGE SCALE GENOMIC DNA]</scope>
    <source>
        <strain evidence="4">AWRI3579</strain>
    </source>
</reference>
<feature type="compositionally biased region" description="Polar residues" evidence="1">
    <location>
        <begin position="7"/>
        <end position="36"/>
    </location>
</feature>
<sequence>MSRDSRVTNPRITSLSSAYKNHGNTNNDTKPSVSNRSKIRVRSIDEIGMPYFPPEVRQQRQLEQQRQHQNQDLYSRYALEENESIETNGKREQSAPSGSIDHAKPTSRPYGHPYQDLEQPHLRLKSEESIVEHFAVHGGGDVQSRSSNVQNAVELRKKVLATKRVIGRPIPLSYVLQKQRNQNRIYNTQNKESHFDSSFGADNEEPSRKPSSTSEKKQEPPKLAFLKQTQDDENTTVNNNHISSSLAQKDSATMESENVPDKFMAEGKQEYSILINNDKDLIDLWECIVANYNKRKANNKRTDTDIQKLHAPSISNEIKRFKKFKAMFTRFKTILGVLFNRNNLFLVMIFVTLLIYNVTIYYMYSGKM</sequence>
<protein>
    <submittedName>
        <fullName evidence="3">Uncharacterized protein</fullName>
    </submittedName>
</protein>
<evidence type="ECO:0000313" key="4">
    <source>
        <dbReference type="Proteomes" id="UP000095728"/>
    </source>
</evidence>
<proteinExistence type="predicted"/>
<name>A0A1E5RMY3_9ASCO</name>
<keyword evidence="2" id="KW-1133">Transmembrane helix</keyword>
<dbReference type="EMBL" id="LPNM01000005">
    <property type="protein sequence ID" value="OEJ88252.1"/>
    <property type="molecule type" value="Genomic_DNA"/>
</dbReference>
<feature type="region of interest" description="Disordered" evidence="1">
    <location>
        <begin position="84"/>
        <end position="116"/>
    </location>
</feature>
<keyword evidence="4" id="KW-1185">Reference proteome</keyword>
<feature type="region of interest" description="Disordered" evidence="1">
    <location>
        <begin position="1"/>
        <end position="38"/>
    </location>
</feature>
<feature type="region of interest" description="Disordered" evidence="1">
    <location>
        <begin position="189"/>
        <end position="257"/>
    </location>
</feature>